<proteinExistence type="predicted"/>
<dbReference type="PANTHER" id="PTHR47331:SF1">
    <property type="entry name" value="GAG-LIKE PROTEIN"/>
    <property type="match status" value="1"/>
</dbReference>
<dbReference type="OrthoDB" id="6434316at2759"/>
<keyword evidence="2" id="KW-1185">Reference proteome</keyword>
<accession>A0A4Y2NEW9</accession>
<dbReference type="PANTHER" id="PTHR47331">
    <property type="entry name" value="PHD-TYPE DOMAIN-CONTAINING PROTEIN"/>
    <property type="match status" value="1"/>
</dbReference>
<evidence type="ECO:0000313" key="1">
    <source>
        <dbReference type="EMBL" id="GBN37968.1"/>
    </source>
</evidence>
<dbReference type="AlphaFoldDB" id="A0A4Y2NEW9"/>
<evidence type="ECO:0000313" key="2">
    <source>
        <dbReference type="Proteomes" id="UP000499080"/>
    </source>
</evidence>
<dbReference type="EMBL" id="BGPR01009098">
    <property type="protein sequence ID" value="GBN37968.1"/>
    <property type="molecule type" value="Genomic_DNA"/>
</dbReference>
<comment type="caution">
    <text evidence="1">The sequence shown here is derived from an EMBL/GenBank/DDBJ whole genome shotgun (WGS) entry which is preliminary data.</text>
</comment>
<dbReference type="Proteomes" id="UP000499080">
    <property type="component" value="Unassembled WGS sequence"/>
</dbReference>
<organism evidence="1 2">
    <name type="scientific">Araneus ventricosus</name>
    <name type="common">Orbweaver spider</name>
    <name type="synonym">Epeira ventricosa</name>
    <dbReference type="NCBI Taxonomy" id="182803"/>
    <lineage>
        <taxon>Eukaryota</taxon>
        <taxon>Metazoa</taxon>
        <taxon>Ecdysozoa</taxon>
        <taxon>Arthropoda</taxon>
        <taxon>Chelicerata</taxon>
        <taxon>Arachnida</taxon>
        <taxon>Araneae</taxon>
        <taxon>Araneomorphae</taxon>
        <taxon>Entelegynae</taxon>
        <taxon>Araneoidea</taxon>
        <taxon>Araneidae</taxon>
        <taxon>Araneus</taxon>
    </lineage>
</organism>
<name>A0A4Y2NEW9_ARAVE</name>
<sequence>MWFESQLKKVEIPKLSNLMEFLKDHTRTLQHSKPSSNKYQKPYKSTSLLSNFKCVYCNENHTLGKCSKFLNFHVDHRVGFVKSKHLYFAGLSHLYMVKKCKSTSSCKHCQKRYNTLLHSDCNLNVQNQGLSPQAEVFVLNSEPATSNKVPST</sequence>
<gene>
    <name evidence="1" type="ORF">AVEN_255543_1</name>
</gene>
<reference evidence="1 2" key="1">
    <citation type="journal article" date="2019" name="Sci. Rep.">
        <title>Orb-weaving spider Araneus ventricosus genome elucidates the spidroin gene catalogue.</title>
        <authorList>
            <person name="Kono N."/>
            <person name="Nakamura H."/>
            <person name="Ohtoshi R."/>
            <person name="Moran D.A.P."/>
            <person name="Shinohara A."/>
            <person name="Yoshida Y."/>
            <person name="Fujiwara M."/>
            <person name="Mori M."/>
            <person name="Tomita M."/>
            <person name="Arakawa K."/>
        </authorList>
    </citation>
    <scope>NUCLEOTIDE SEQUENCE [LARGE SCALE GENOMIC DNA]</scope>
</reference>
<protein>
    <submittedName>
        <fullName evidence="1">Uncharacterized protein</fullName>
    </submittedName>
</protein>